<evidence type="ECO:0000313" key="6">
    <source>
        <dbReference type="EMBL" id="CAB4954091.1"/>
    </source>
</evidence>
<dbReference type="InterPro" id="IPR036249">
    <property type="entry name" value="Thioredoxin-like_sf"/>
</dbReference>
<evidence type="ECO:0000256" key="4">
    <source>
        <dbReference type="ARBA" id="ARBA00023284"/>
    </source>
</evidence>
<name>A0A6J7KF94_9ZZZZ</name>
<sequence length="161" mass="16570">MINVGDAVPDISVRIMREGKPAQVSMSEVIGEGRAVLFALPGAFTPGCSNHHLPSFIENAAALSSAGVDVILCLSVNDVFVMHAWGEAQGVGESIVMVADPAADFTEAVGMAVDASAFGLGMRSKRYSMVIEGGIVTAFLPEEDGFAVLASTAPCVLDALA</sequence>
<dbReference type="GO" id="GO:0008379">
    <property type="term" value="F:thioredoxin peroxidase activity"/>
    <property type="evidence" value="ECO:0007669"/>
    <property type="project" value="InterPro"/>
</dbReference>
<dbReference type="PROSITE" id="PS51352">
    <property type="entry name" value="THIOREDOXIN_2"/>
    <property type="match status" value="1"/>
</dbReference>
<dbReference type="InterPro" id="IPR013740">
    <property type="entry name" value="Redoxin"/>
</dbReference>
<dbReference type="InterPro" id="IPR013766">
    <property type="entry name" value="Thioredoxin_domain"/>
</dbReference>
<dbReference type="GO" id="GO:0034599">
    <property type="term" value="P:cellular response to oxidative stress"/>
    <property type="evidence" value="ECO:0007669"/>
    <property type="project" value="InterPro"/>
</dbReference>
<feature type="domain" description="Thioredoxin" evidence="5">
    <location>
        <begin position="2"/>
        <end position="161"/>
    </location>
</feature>
<dbReference type="SUPFAM" id="SSF52833">
    <property type="entry name" value="Thioredoxin-like"/>
    <property type="match status" value="1"/>
</dbReference>
<evidence type="ECO:0000256" key="1">
    <source>
        <dbReference type="ARBA" id="ARBA00022559"/>
    </source>
</evidence>
<evidence type="ECO:0000256" key="2">
    <source>
        <dbReference type="ARBA" id="ARBA00022862"/>
    </source>
</evidence>
<dbReference type="Pfam" id="PF08534">
    <property type="entry name" value="Redoxin"/>
    <property type="match status" value="1"/>
</dbReference>
<dbReference type="GO" id="GO:0045454">
    <property type="term" value="P:cell redox homeostasis"/>
    <property type="evidence" value="ECO:0007669"/>
    <property type="project" value="TreeGrafter"/>
</dbReference>
<dbReference type="PANTHER" id="PTHR10430:SF16">
    <property type="entry name" value="PEROXIREDOXIN-5, MITOCHONDRIAL"/>
    <property type="match status" value="1"/>
</dbReference>
<dbReference type="GO" id="GO:0042744">
    <property type="term" value="P:hydrogen peroxide catabolic process"/>
    <property type="evidence" value="ECO:0007669"/>
    <property type="project" value="TreeGrafter"/>
</dbReference>
<keyword evidence="2" id="KW-0049">Antioxidant</keyword>
<gene>
    <name evidence="6" type="ORF">UFOPK3773_01579</name>
</gene>
<dbReference type="PANTHER" id="PTHR10430">
    <property type="entry name" value="PEROXIREDOXIN"/>
    <property type="match status" value="1"/>
</dbReference>
<organism evidence="6">
    <name type="scientific">freshwater metagenome</name>
    <dbReference type="NCBI Taxonomy" id="449393"/>
    <lineage>
        <taxon>unclassified sequences</taxon>
        <taxon>metagenomes</taxon>
        <taxon>ecological metagenomes</taxon>
    </lineage>
</organism>
<dbReference type="GO" id="GO:0005737">
    <property type="term" value="C:cytoplasm"/>
    <property type="evidence" value="ECO:0007669"/>
    <property type="project" value="TreeGrafter"/>
</dbReference>
<dbReference type="Gene3D" id="3.40.30.10">
    <property type="entry name" value="Glutaredoxin"/>
    <property type="match status" value="1"/>
</dbReference>
<dbReference type="FunFam" id="3.40.30.10:FF:000020">
    <property type="entry name" value="Peroxiredoxin"/>
    <property type="match status" value="1"/>
</dbReference>
<reference evidence="6" key="1">
    <citation type="submission" date="2020-05" db="EMBL/GenBank/DDBJ databases">
        <authorList>
            <person name="Chiriac C."/>
            <person name="Salcher M."/>
            <person name="Ghai R."/>
            <person name="Kavagutti S V."/>
        </authorList>
    </citation>
    <scope>NUCLEOTIDE SEQUENCE</scope>
</reference>
<protein>
    <submittedName>
        <fullName evidence="6">Unannotated protein</fullName>
    </submittedName>
</protein>
<dbReference type="EMBL" id="CAFBNF010000198">
    <property type="protein sequence ID" value="CAB4954091.1"/>
    <property type="molecule type" value="Genomic_DNA"/>
</dbReference>
<accession>A0A6J7KF94</accession>
<proteinExistence type="predicted"/>
<keyword evidence="1" id="KW-0575">Peroxidase</keyword>
<dbReference type="InterPro" id="IPR037944">
    <property type="entry name" value="PRX5-like"/>
</dbReference>
<evidence type="ECO:0000259" key="5">
    <source>
        <dbReference type="PROSITE" id="PS51352"/>
    </source>
</evidence>
<evidence type="ECO:0000256" key="3">
    <source>
        <dbReference type="ARBA" id="ARBA00023002"/>
    </source>
</evidence>
<keyword evidence="3" id="KW-0560">Oxidoreductase</keyword>
<keyword evidence="4" id="KW-0676">Redox-active center</keyword>
<dbReference type="CDD" id="cd03013">
    <property type="entry name" value="PRX5_like"/>
    <property type="match status" value="1"/>
</dbReference>
<dbReference type="AlphaFoldDB" id="A0A6J7KF94"/>